<proteinExistence type="predicted"/>
<feature type="compositionally biased region" description="Basic and acidic residues" evidence="1">
    <location>
        <begin position="1"/>
        <end position="13"/>
    </location>
</feature>
<accession>A0A816J503</accession>
<dbReference type="AlphaFoldDB" id="A0A816J503"/>
<evidence type="ECO:0000313" key="2">
    <source>
        <dbReference type="EMBL" id="CAF1799735.1"/>
    </source>
</evidence>
<name>A0A816J503_BRANA</name>
<reference evidence="2" key="1">
    <citation type="submission" date="2021-01" db="EMBL/GenBank/DDBJ databases">
        <authorList>
            <consortium name="Genoscope - CEA"/>
            <person name="William W."/>
        </authorList>
    </citation>
    <scope>NUCLEOTIDE SEQUENCE</scope>
</reference>
<sequence length="56" mass="6468">MVKSSFKDLKKSMQNEGGKASWTNPARKLVVRLQSWILGDHGWSMSWNITCKHHIL</sequence>
<dbReference type="EMBL" id="HG994368">
    <property type="protein sequence ID" value="CAF1799735.1"/>
    <property type="molecule type" value="Genomic_DNA"/>
</dbReference>
<protein>
    <submittedName>
        <fullName evidence="2">(rape) hypothetical protein</fullName>
    </submittedName>
</protein>
<feature type="region of interest" description="Disordered" evidence="1">
    <location>
        <begin position="1"/>
        <end position="21"/>
    </location>
</feature>
<dbReference type="Proteomes" id="UP001295469">
    <property type="component" value="Chromosome C04"/>
</dbReference>
<evidence type="ECO:0000256" key="1">
    <source>
        <dbReference type="SAM" id="MobiDB-lite"/>
    </source>
</evidence>
<organism evidence="2">
    <name type="scientific">Brassica napus</name>
    <name type="common">Rape</name>
    <dbReference type="NCBI Taxonomy" id="3708"/>
    <lineage>
        <taxon>Eukaryota</taxon>
        <taxon>Viridiplantae</taxon>
        <taxon>Streptophyta</taxon>
        <taxon>Embryophyta</taxon>
        <taxon>Tracheophyta</taxon>
        <taxon>Spermatophyta</taxon>
        <taxon>Magnoliopsida</taxon>
        <taxon>eudicotyledons</taxon>
        <taxon>Gunneridae</taxon>
        <taxon>Pentapetalae</taxon>
        <taxon>rosids</taxon>
        <taxon>malvids</taxon>
        <taxon>Brassicales</taxon>
        <taxon>Brassicaceae</taxon>
        <taxon>Brassiceae</taxon>
        <taxon>Brassica</taxon>
    </lineage>
</organism>
<gene>
    <name evidence="2" type="ORF">DARMORV10_C04P01750.1</name>
</gene>